<dbReference type="AlphaFoldDB" id="A0A9Q0N8P0"/>
<reference evidence="1" key="1">
    <citation type="submission" date="2022-07" db="EMBL/GenBank/DDBJ databases">
        <authorList>
            <person name="Trinca V."/>
            <person name="Uliana J.V.C."/>
            <person name="Torres T.T."/>
            <person name="Ward R.J."/>
            <person name="Monesi N."/>
        </authorList>
    </citation>
    <scope>NUCLEOTIDE SEQUENCE</scope>
    <source>
        <strain evidence="1">HSMRA1968</strain>
        <tissue evidence="1">Whole embryos</tissue>
    </source>
</reference>
<gene>
    <name evidence="1" type="ORF">Bhyg_01036</name>
</gene>
<keyword evidence="2" id="KW-1185">Reference proteome</keyword>
<name>A0A9Q0N8P0_9DIPT</name>
<dbReference type="Proteomes" id="UP001151699">
    <property type="component" value="Chromosome A"/>
</dbReference>
<evidence type="ECO:0000313" key="1">
    <source>
        <dbReference type="EMBL" id="KAJ6645827.1"/>
    </source>
</evidence>
<organism evidence="1 2">
    <name type="scientific">Pseudolycoriella hygida</name>
    <dbReference type="NCBI Taxonomy" id="35572"/>
    <lineage>
        <taxon>Eukaryota</taxon>
        <taxon>Metazoa</taxon>
        <taxon>Ecdysozoa</taxon>
        <taxon>Arthropoda</taxon>
        <taxon>Hexapoda</taxon>
        <taxon>Insecta</taxon>
        <taxon>Pterygota</taxon>
        <taxon>Neoptera</taxon>
        <taxon>Endopterygota</taxon>
        <taxon>Diptera</taxon>
        <taxon>Nematocera</taxon>
        <taxon>Sciaroidea</taxon>
        <taxon>Sciaridae</taxon>
        <taxon>Pseudolycoriella</taxon>
    </lineage>
</organism>
<protein>
    <submittedName>
        <fullName evidence="1">Uncharacterized protein</fullName>
    </submittedName>
</protein>
<sequence>MKTETFFHKREILLSDNFNRTDKTQFLQTAHMEVIVNWTSNTVLGLLYTYNAITSNLNQHALENFFGSLRSCQNSSSLIAMHFRAAYGTTFLKNLSSAHLIKSNCEADKSKPVITNLRNFILNYSVVDKDNENDEDPMLLAQYARKRQK</sequence>
<comment type="caution">
    <text evidence="1">The sequence shown here is derived from an EMBL/GenBank/DDBJ whole genome shotgun (WGS) entry which is preliminary data.</text>
</comment>
<evidence type="ECO:0000313" key="2">
    <source>
        <dbReference type="Proteomes" id="UP001151699"/>
    </source>
</evidence>
<proteinExistence type="predicted"/>
<dbReference type="EMBL" id="WJQU01000001">
    <property type="protein sequence ID" value="KAJ6645827.1"/>
    <property type="molecule type" value="Genomic_DNA"/>
</dbReference>
<dbReference type="OrthoDB" id="6773624at2759"/>
<accession>A0A9Q0N8P0</accession>